<comment type="caution">
    <text evidence="2">The sequence shown here is derived from an EMBL/GenBank/DDBJ whole genome shotgun (WGS) entry which is preliminary data.</text>
</comment>
<feature type="compositionally biased region" description="Basic and acidic residues" evidence="1">
    <location>
        <begin position="1850"/>
        <end position="1861"/>
    </location>
</feature>
<evidence type="ECO:0000256" key="1">
    <source>
        <dbReference type="SAM" id="MobiDB-lite"/>
    </source>
</evidence>
<gene>
    <name evidence="2" type="ORF">CCMP2556_LOCUS14846</name>
</gene>
<accession>A0ABP0K6Q1</accession>
<sequence length="1872" mass="210651">MAQGMRCPRTLYLFSAVVGWPWEFELLQTRPPEDNLTETMRAEEIPDPGNATMRPHGLARRTILGDFELKEGGLDLSVQWDEDFKHYVDFFVAVDEMDWTSSTGSDAAGPSTTAVNLFEGRGSRRRLNDVVIRRGGHVARLLQEESMLKRIDSDGLRVKFNGVSGCTSRQFCRELEEVGEIHLRRQLECKAEHSMHIQEFAGVDHEALLGLHRYAHGSPRWLIGLLGRGVWRGLGFLVRLLRCCCRICCNKKTNRVIRDEDGHERFLDPDSESEAEGDEAACQGVRVGLMVDGEMRPLAPDGCNDMATQEETTLLDGDIEVSDVRPPGPGQLVRIPLCAHHRQVYQSAALKRPDLPQRALEQEDVMGRPVWLKVRLTYEDGNHEWILCLGELAGYTPGGVRGDEKLEIYVTFLDNTIIVDPKYLEDMVDIRNLQELEPAKAQLLVKEVPQDAAGIGLDVKGYIVPELLAQRLQSWEGRTLVSGRRLSGAQLVDIKKNLSSMAELGMDHQVRGRKEGEPLPKPETPRRRSRSRSHSLARAMREEDETRQEEEPDVPVEVENEEVTGDGVIEAYMTATCPGQTHQEAIDTVQMIFEVDVQTLRNLLRTHIRRNCGKQNESVEVAIRILKKVTNKDHKDEKDEHLKRDADPERSKPVEKKGQAAHERLFPSCYEGPRDDGSLIRPAEATSKLNPLISNDGVVGQLFGLGNRIDEASTRAGAGGDDDEAQMGARVVHALEGLRKATEGDKRGSPGTRSSIGAEESLDVYLARGCNTLTVEVCPDVTGKELFDALKRACSRAKAKLQQIEWPCLVTNGIAYGLAAMQHGGKDHTTLAPWQLSVAHAVTAKPKDFDQYEAPKDDKIEPKPRYPTHFATWLKQAKNEIRMLGSVLGLEHKKERLKALDQIEKAHEQDSDVWPEPLGRAQSSVDGGVTNLEEMMIELDVDENVQAERDEKVKDGSGQKQGCLPPEEYEGVQYTQLEDELRELTRGPHTDWLRDPMLEPGREPHTIWERRVEHPEAQRRLKALEELEKGGAFTKLANRSSYLQSHVRGRMLNSMIEKQEMTIDEVLLEATEKGCPELAQEAEKVLNEERSVGWADDERQAWISAPVWCKEKGYGEGKFEFQCGDRRVCWRYLDYKDKLPVPNELASALGLQPGEEEERQCLVLHPAAGVLLWEGDWDPERRPTIDEVKQKAQLFRAELWDEAANAIAELGDPAPWIGAREEVRGYAHDCLRAHHDKDYRPFQAFVLDELREVTLQCWRLNCRGHFQVDHLVGSSPGSENQIIPFLTHGGHIRLLVPNDKEEPVKLAAELTLSGQVDREWPCEGWREFLANEDTAAPLVPGKRPKCPRCLDHNPKQGKAAPQVPWSFNEHPIDTQELILMGAHAPLKHRPSFAYGIRVQEVFAGSGTWTKAMEEAGLGANEPVELFGNPLQKKDRRDHFDLKNESIANHYLQATMEMPGPSTANIWEFGTPCTSYCDFNILNGGTRSFTSPEGGPNPTASEEEGNYFCRLTCRMCEQLYAYDKEFIADGDPVQTSMEGTQSDLGDEPKRETDLPVVEEDEPHRVPLAWLTALIGTTYRPLCGDECSLQGGHREGHVLDCTRAIHAMNWFNSHVAMTAYPCELRWKACSLPWLQLPRWKWECLQEIHMYLDGSAIEGGTGAGVAIWVYAAAQGRAFPRGFPGGGARESVKDLPSHTWTHPRGQVSRLDYIAIFPTDWPIGISNKFGHGRSLVYKLMDICITMLPACSFGVSLRAVRPFHRKPYYGDDTTGPSKRRPSSEGIFSDYRVPSVIMVFVCASLLRGEPFERRVQLFLAFRAARNEASSLQRRDSVAFFETLKTEWEGCDQPSKGIFREPQKGRDPGRQFNRSIFVSN</sequence>
<protein>
    <submittedName>
        <fullName evidence="2">Uncharacterized protein</fullName>
    </submittedName>
</protein>
<proteinExistence type="predicted"/>
<dbReference type="EMBL" id="CAXAMN010007702">
    <property type="protein sequence ID" value="CAK9022467.1"/>
    <property type="molecule type" value="Genomic_DNA"/>
</dbReference>
<feature type="region of interest" description="Disordered" evidence="1">
    <location>
        <begin position="506"/>
        <end position="556"/>
    </location>
</feature>
<organism evidence="2 3">
    <name type="scientific">Durusdinium trenchii</name>
    <dbReference type="NCBI Taxonomy" id="1381693"/>
    <lineage>
        <taxon>Eukaryota</taxon>
        <taxon>Sar</taxon>
        <taxon>Alveolata</taxon>
        <taxon>Dinophyceae</taxon>
        <taxon>Suessiales</taxon>
        <taxon>Symbiodiniaceae</taxon>
        <taxon>Durusdinium</taxon>
    </lineage>
</organism>
<reference evidence="2 3" key="1">
    <citation type="submission" date="2024-02" db="EMBL/GenBank/DDBJ databases">
        <authorList>
            <person name="Chen Y."/>
            <person name="Shah S."/>
            <person name="Dougan E. K."/>
            <person name="Thang M."/>
            <person name="Chan C."/>
        </authorList>
    </citation>
    <scope>NUCLEOTIDE SEQUENCE [LARGE SCALE GENOMIC DNA]</scope>
</reference>
<keyword evidence="3" id="KW-1185">Reference proteome</keyword>
<dbReference type="Proteomes" id="UP001642484">
    <property type="component" value="Unassembled WGS sequence"/>
</dbReference>
<feature type="compositionally biased region" description="Basic and acidic residues" evidence="1">
    <location>
        <begin position="506"/>
        <end position="526"/>
    </location>
</feature>
<feature type="compositionally biased region" description="Polar residues" evidence="1">
    <location>
        <begin position="1532"/>
        <end position="1542"/>
    </location>
</feature>
<feature type="compositionally biased region" description="Acidic residues" evidence="1">
    <location>
        <begin position="542"/>
        <end position="556"/>
    </location>
</feature>
<feature type="region of interest" description="Disordered" evidence="1">
    <location>
        <begin position="632"/>
        <end position="660"/>
    </location>
</feature>
<evidence type="ECO:0000313" key="3">
    <source>
        <dbReference type="Proteomes" id="UP001642484"/>
    </source>
</evidence>
<name>A0ABP0K6Q1_9DINO</name>
<evidence type="ECO:0000313" key="2">
    <source>
        <dbReference type="EMBL" id="CAK9022467.1"/>
    </source>
</evidence>
<feature type="region of interest" description="Disordered" evidence="1">
    <location>
        <begin position="1530"/>
        <end position="1549"/>
    </location>
</feature>
<feature type="region of interest" description="Disordered" evidence="1">
    <location>
        <begin position="1845"/>
        <end position="1864"/>
    </location>
</feature>